<sequence length="59" mass="6844">MESWTFRRYEPILGRPFSIEKLAADYPHNSPYSCGENRVIDANNGIHGMYGRLWDIIGK</sequence>
<evidence type="ECO:0000313" key="2">
    <source>
        <dbReference type="Proteomes" id="UP000516305"/>
    </source>
</evidence>
<proteinExistence type="predicted"/>
<gene>
    <name evidence="1" type="ORF">H4K34_06555</name>
</gene>
<dbReference type="RefSeq" id="WP_210760023.1">
    <property type="nucleotide sequence ID" value="NZ_CP060139.1"/>
</dbReference>
<name>A0A7H0VIE8_9FLAO</name>
<accession>A0A7H0VIE8</accession>
<reference evidence="1 2" key="1">
    <citation type="submission" date="2020-08" db="EMBL/GenBank/DDBJ databases">
        <title>Croceimicrobium hydrocarbonivorans gen. nov., sp. nov., a novel marine bacterium isolated from a bacterial consortium that degrades polyethylene terephthalate.</title>
        <authorList>
            <person name="Liu R."/>
        </authorList>
    </citation>
    <scope>NUCLEOTIDE SEQUENCE [LARGE SCALE GENOMIC DNA]</scope>
    <source>
        <strain evidence="1 2">A20-9</strain>
    </source>
</reference>
<protein>
    <submittedName>
        <fullName evidence="1">Uncharacterized protein</fullName>
    </submittedName>
</protein>
<keyword evidence="2" id="KW-1185">Reference proteome</keyword>
<organism evidence="1 2">
    <name type="scientific">Croceimicrobium hydrocarbonivorans</name>
    <dbReference type="NCBI Taxonomy" id="2761580"/>
    <lineage>
        <taxon>Bacteria</taxon>
        <taxon>Pseudomonadati</taxon>
        <taxon>Bacteroidota</taxon>
        <taxon>Flavobacteriia</taxon>
        <taxon>Flavobacteriales</taxon>
        <taxon>Owenweeksiaceae</taxon>
        <taxon>Croceimicrobium</taxon>
    </lineage>
</organism>
<dbReference type="AlphaFoldDB" id="A0A7H0VIE8"/>
<dbReference type="EMBL" id="CP060139">
    <property type="protein sequence ID" value="QNR25496.1"/>
    <property type="molecule type" value="Genomic_DNA"/>
</dbReference>
<evidence type="ECO:0000313" key="1">
    <source>
        <dbReference type="EMBL" id="QNR25496.1"/>
    </source>
</evidence>
<dbReference type="Proteomes" id="UP000516305">
    <property type="component" value="Chromosome"/>
</dbReference>
<dbReference type="KEGG" id="chyd:H4K34_06555"/>